<evidence type="ECO:0000256" key="4">
    <source>
        <dbReference type="ARBA" id="ARBA00023163"/>
    </source>
</evidence>
<feature type="compositionally biased region" description="Pro residues" evidence="6">
    <location>
        <begin position="646"/>
        <end position="656"/>
    </location>
</feature>
<dbReference type="GO" id="GO:0003700">
    <property type="term" value="F:DNA-binding transcription factor activity"/>
    <property type="evidence" value="ECO:0007669"/>
    <property type="project" value="InterPro"/>
</dbReference>
<evidence type="ECO:0000259" key="7">
    <source>
        <dbReference type="PROSITE" id="PS51032"/>
    </source>
</evidence>
<keyword evidence="3" id="KW-0238">DNA-binding</keyword>
<accession>A0A2P6V7Y3</accession>
<dbReference type="EMBL" id="LHPF02000021">
    <property type="protein sequence ID" value="PSC70192.1"/>
    <property type="molecule type" value="Genomic_DNA"/>
</dbReference>
<dbReference type="InterPro" id="IPR016177">
    <property type="entry name" value="DNA-bd_dom_sf"/>
</dbReference>
<dbReference type="SUPFAM" id="SSF54171">
    <property type="entry name" value="DNA-binding domain"/>
    <property type="match status" value="1"/>
</dbReference>
<evidence type="ECO:0000313" key="9">
    <source>
        <dbReference type="Proteomes" id="UP000239649"/>
    </source>
</evidence>
<sequence>MVELCPERSPLLEEGVEARAPTPAEAWALVRAGKANPFSVVYARLLPKVGTQLKVPPGSKFKAAAREAQAVGAKLVLGDRSIRLTMARMWAALSWWERLRLVGSLASMALRLPNSAQIEGDIEKLKQTDALAAAVDRFGKPLERERDAYMTAVLRRLAAPRAPWWRSWVPATCGASVSVALHLPYRSTVLCVAPPQIGVTQYKRTGMWEAHIWIQGTAKAKGFQRHLGSYETPELAARCYDRAALKLRGDAAEINFPKVEYETDAFMVEHAKTERFRFLELLRAQFAIQTPPRPLPAPPKEPRQRRPPAAGQPPAKRAKEGGNIGGGGSGGYGAGGGSGGGGSSSTSPRSRGAPLQWPSDGPHRVTVHQQALPLEPLHPRNGGRGGRGSKSVSLSPSPTPSPRHSWGMAGAFQQYGGGGGAISGVVAAAAAAAAGGGGGGGPRARGPGLVSQPSMAVSEELLIAPVLSGYGQLQELAWPFPLGLPGGGGSGGMTPPGVTPSSRLTPPAGLTPCSSPTAAGMRGGMHSIHGTHSIPELPAHLRRDGSHGEAALLGAAGGISPPGAPPPPPLLGPGFGAGTMLGPSMAFNPLLLPGLGFHLQEPSMPHTLAGAVQFTAAQAAAAAAGGPVVSLPEDPRPAQPGGAGPLPQPDLLPIPPLSDVAGGTGSIPITWPLA</sequence>
<organism evidence="8 9">
    <name type="scientific">Micractinium conductrix</name>
    <dbReference type="NCBI Taxonomy" id="554055"/>
    <lineage>
        <taxon>Eukaryota</taxon>
        <taxon>Viridiplantae</taxon>
        <taxon>Chlorophyta</taxon>
        <taxon>core chlorophytes</taxon>
        <taxon>Trebouxiophyceae</taxon>
        <taxon>Chlorellales</taxon>
        <taxon>Chlorellaceae</taxon>
        <taxon>Chlorella clade</taxon>
        <taxon>Micractinium</taxon>
    </lineage>
</organism>
<feature type="region of interest" description="Disordered" evidence="6">
    <location>
        <begin position="432"/>
        <end position="451"/>
    </location>
</feature>
<dbReference type="InterPro" id="IPR046345">
    <property type="entry name" value="TraB_PrgY-like"/>
</dbReference>
<feature type="region of interest" description="Disordered" evidence="6">
    <location>
        <begin position="627"/>
        <end position="659"/>
    </location>
</feature>
<dbReference type="AlphaFoldDB" id="A0A2P6V7Y3"/>
<comment type="subcellular location">
    <subcellularLocation>
        <location evidence="1">Nucleus</location>
    </subcellularLocation>
</comment>
<evidence type="ECO:0000256" key="5">
    <source>
        <dbReference type="ARBA" id="ARBA00023242"/>
    </source>
</evidence>
<keyword evidence="2" id="KW-0805">Transcription regulation</keyword>
<dbReference type="PANTHER" id="PTHR21530">
    <property type="entry name" value="PHEROMONE SHUTDOWN PROTEIN"/>
    <property type="match status" value="1"/>
</dbReference>
<evidence type="ECO:0000256" key="3">
    <source>
        <dbReference type="ARBA" id="ARBA00023125"/>
    </source>
</evidence>
<dbReference type="CDD" id="cd14726">
    <property type="entry name" value="TraB_PrgY-like"/>
    <property type="match status" value="1"/>
</dbReference>
<dbReference type="PANTHER" id="PTHR21530:SF7">
    <property type="entry name" value="TRAB DOMAIN-CONTAINING PROTEIN"/>
    <property type="match status" value="1"/>
</dbReference>
<proteinExistence type="predicted"/>
<evidence type="ECO:0000256" key="2">
    <source>
        <dbReference type="ARBA" id="ARBA00023015"/>
    </source>
</evidence>
<evidence type="ECO:0000256" key="1">
    <source>
        <dbReference type="ARBA" id="ARBA00004123"/>
    </source>
</evidence>
<dbReference type="GO" id="GO:0005634">
    <property type="term" value="C:nucleus"/>
    <property type="evidence" value="ECO:0007669"/>
    <property type="project" value="UniProtKB-SubCell"/>
</dbReference>
<dbReference type="OrthoDB" id="207175at2759"/>
<reference evidence="8 9" key="1">
    <citation type="journal article" date="2018" name="Plant J.">
        <title>Genome sequences of Chlorella sorokiniana UTEX 1602 and Micractinium conductrix SAG 241.80: implications to maltose excretion by a green alga.</title>
        <authorList>
            <person name="Arriola M.B."/>
            <person name="Velmurugan N."/>
            <person name="Zhang Y."/>
            <person name="Plunkett M.H."/>
            <person name="Hondzo H."/>
            <person name="Barney B.M."/>
        </authorList>
    </citation>
    <scope>NUCLEOTIDE SEQUENCE [LARGE SCALE GENOMIC DNA]</scope>
    <source>
        <strain evidence="8 9">SAG 241.80</strain>
    </source>
</reference>
<feature type="compositionally biased region" description="Gly residues" evidence="6">
    <location>
        <begin position="322"/>
        <end position="343"/>
    </location>
</feature>
<evidence type="ECO:0000313" key="8">
    <source>
        <dbReference type="EMBL" id="PSC70192.1"/>
    </source>
</evidence>
<dbReference type="Proteomes" id="UP000239649">
    <property type="component" value="Unassembled WGS sequence"/>
</dbReference>
<dbReference type="GO" id="GO:0003677">
    <property type="term" value="F:DNA binding"/>
    <property type="evidence" value="ECO:0007669"/>
    <property type="project" value="UniProtKB-KW"/>
</dbReference>
<dbReference type="InterPro" id="IPR001471">
    <property type="entry name" value="AP2/ERF_dom"/>
</dbReference>
<protein>
    <submittedName>
        <fullName evidence="8">TraB domain-containing -like</fullName>
    </submittedName>
</protein>
<dbReference type="InterPro" id="IPR036955">
    <property type="entry name" value="AP2/ERF_dom_sf"/>
</dbReference>
<feature type="region of interest" description="Disordered" evidence="6">
    <location>
        <begin position="289"/>
        <end position="408"/>
    </location>
</feature>
<name>A0A2P6V7Y3_9CHLO</name>
<keyword evidence="9" id="KW-1185">Reference proteome</keyword>
<feature type="compositionally biased region" description="Gly residues" evidence="6">
    <location>
        <begin position="434"/>
        <end position="443"/>
    </location>
</feature>
<feature type="domain" description="AP2/ERF" evidence="7">
    <location>
        <begin position="195"/>
        <end position="257"/>
    </location>
</feature>
<feature type="compositionally biased region" description="Low complexity" evidence="6">
    <location>
        <begin position="389"/>
        <end position="408"/>
    </location>
</feature>
<dbReference type="Gene3D" id="3.30.730.10">
    <property type="entry name" value="AP2/ERF domain"/>
    <property type="match status" value="1"/>
</dbReference>
<comment type="caution">
    <text evidence="8">The sequence shown here is derived from an EMBL/GenBank/DDBJ whole genome shotgun (WGS) entry which is preliminary data.</text>
</comment>
<keyword evidence="4" id="KW-0804">Transcription</keyword>
<dbReference type="CDD" id="cd00018">
    <property type="entry name" value="AP2"/>
    <property type="match status" value="1"/>
</dbReference>
<gene>
    <name evidence="8" type="ORF">C2E20_6404</name>
</gene>
<keyword evidence="5" id="KW-0539">Nucleus</keyword>
<dbReference type="PROSITE" id="PS51032">
    <property type="entry name" value="AP2_ERF"/>
    <property type="match status" value="1"/>
</dbReference>
<dbReference type="SMART" id="SM00380">
    <property type="entry name" value="AP2"/>
    <property type="match status" value="1"/>
</dbReference>
<evidence type="ECO:0000256" key="6">
    <source>
        <dbReference type="SAM" id="MobiDB-lite"/>
    </source>
</evidence>